<dbReference type="GO" id="GO:0005789">
    <property type="term" value="C:endoplasmic reticulum membrane"/>
    <property type="evidence" value="ECO:0007669"/>
    <property type="project" value="UniProtKB-SubCell"/>
</dbReference>
<dbReference type="Proteomes" id="UP000636800">
    <property type="component" value="Chromosome 7"/>
</dbReference>
<dbReference type="EMBL" id="JADCNL010000007">
    <property type="protein sequence ID" value="KAG0474059.1"/>
    <property type="molecule type" value="Genomic_DNA"/>
</dbReference>
<keyword evidence="11" id="KW-0408">Iron</keyword>
<dbReference type="GO" id="GO:0031418">
    <property type="term" value="F:L-ascorbic acid binding"/>
    <property type="evidence" value="ECO:0007669"/>
    <property type="project" value="InterPro"/>
</dbReference>
<dbReference type="Gene3D" id="2.60.120.620">
    <property type="entry name" value="q2cbj1_9rhob like domain"/>
    <property type="match status" value="1"/>
</dbReference>
<dbReference type="InterPro" id="IPR006620">
    <property type="entry name" value="Pro_4_hyd_alph"/>
</dbReference>
<evidence type="ECO:0000256" key="8">
    <source>
        <dbReference type="ARBA" id="ARBA00022968"/>
    </source>
</evidence>
<evidence type="ECO:0000256" key="7">
    <source>
        <dbReference type="ARBA" id="ARBA00022964"/>
    </source>
</evidence>
<evidence type="ECO:0000256" key="3">
    <source>
        <dbReference type="ARBA" id="ARBA00006511"/>
    </source>
</evidence>
<reference evidence="17 18" key="1">
    <citation type="journal article" date="2020" name="Nat. Food">
        <title>A phased Vanilla planifolia genome enables genetic improvement of flavour and production.</title>
        <authorList>
            <person name="Hasing T."/>
            <person name="Tang H."/>
            <person name="Brym M."/>
            <person name="Khazi F."/>
            <person name="Huang T."/>
            <person name="Chambers A.H."/>
        </authorList>
    </citation>
    <scope>NUCLEOTIDE SEQUENCE [LARGE SCALE GENOMIC DNA]</scope>
    <source>
        <tissue evidence="17">Leaf</tissue>
    </source>
</reference>
<dbReference type="FunFam" id="2.60.120.620:FF:000002">
    <property type="entry name" value="Prolyl 4-hydroxylase 4"/>
    <property type="match status" value="1"/>
</dbReference>
<proteinExistence type="inferred from homology"/>
<evidence type="ECO:0000256" key="1">
    <source>
        <dbReference type="ARBA" id="ARBA00001961"/>
    </source>
</evidence>
<keyword evidence="10" id="KW-0560">Oxidoreductase</keyword>
<feature type="domain" description="Fe2OG dioxygenase" evidence="16">
    <location>
        <begin position="121"/>
        <end position="243"/>
    </location>
</feature>
<sequence length="311" mass="35568">MASIPLCYFVLLFFVSFISVHMGNFYDNDLLVLDASRVVQLTWSPRVFLHKGFLSTNECDHLISLAKDYMVESLVINSETGEAMFDEIRTSKGYFLRNRQDEIVARIERRIGAWTFLPEENGEGIHILHYELGQKYDPHPDFFIDKFNQGKAGNRVATVIMYLSDVKKGGETVFPDASAGPSQEKDAIYSDCARNGFAVKPQKGDALLFFNFHLNASLDFKSIHKSCPVIEGEKWAATRWIRFKAFGFPSIFNFTNDCDDWNELCSFWSKEGECNTNPGYMIGNDSFLGLCPKRVAKFACLRHTLLWVYFI</sequence>
<dbReference type="GO" id="GO:0004656">
    <property type="term" value="F:procollagen-proline 4-dioxygenase activity"/>
    <property type="evidence" value="ECO:0007669"/>
    <property type="project" value="UniProtKB-EC"/>
</dbReference>
<keyword evidence="15" id="KW-0732">Signal</keyword>
<evidence type="ECO:0000256" key="10">
    <source>
        <dbReference type="ARBA" id="ARBA00023002"/>
    </source>
</evidence>
<dbReference type="GO" id="GO:0005506">
    <property type="term" value="F:iron ion binding"/>
    <property type="evidence" value="ECO:0007669"/>
    <property type="project" value="InterPro"/>
</dbReference>
<dbReference type="InterPro" id="IPR045054">
    <property type="entry name" value="P4HA-like"/>
</dbReference>
<protein>
    <recommendedName>
        <fullName evidence="4">procollagen-proline 4-dioxygenase</fullName>
        <ecNumber evidence="4">1.14.11.2</ecNumber>
    </recommendedName>
</protein>
<evidence type="ECO:0000256" key="5">
    <source>
        <dbReference type="ARBA" id="ARBA00022692"/>
    </source>
</evidence>
<evidence type="ECO:0000313" key="18">
    <source>
        <dbReference type="Proteomes" id="UP000636800"/>
    </source>
</evidence>
<comment type="subcellular location">
    <subcellularLocation>
        <location evidence="2">Endoplasmic reticulum membrane</location>
        <topology evidence="2">Single-pass type II membrane protein</topology>
    </subcellularLocation>
</comment>
<keyword evidence="8" id="KW-0735">Signal-anchor</keyword>
<keyword evidence="7" id="KW-0223">Dioxygenase</keyword>
<evidence type="ECO:0000256" key="11">
    <source>
        <dbReference type="ARBA" id="ARBA00023004"/>
    </source>
</evidence>
<keyword evidence="5" id="KW-0812">Transmembrane</keyword>
<evidence type="ECO:0000256" key="9">
    <source>
        <dbReference type="ARBA" id="ARBA00022989"/>
    </source>
</evidence>
<evidence type="ECO:0000256" key="6">
    <source>
        <dbReference type="ARBA" id="ARBA00022723"/>
    </source>
</evidence>
<feature type="chain" id="PRO_5032828679" description="procollagen-proline 4-dioxygenase" evidence="15">
    <location>
        <begin position="23"/>
        <end position="311"/>
    </location>
</feature>
<evidence type="ECO:0000313" key="17">
    <source>
        <dbReference type="EMBL" id="KAG0474059.1"/>
    </source>
</evidence>
<name>A0A835QQC8_VANPL</name>
<accession>A0A835QQC8</accession>
<dbReference type="InterPro" id="IPR005123">
    <property type="entry name" value="Oxoglu/Fe-dep_dioxygenase_dom"/>
</dbReference>
<comment type="similarity">
    <text evidence="3">Belongs to the P4HA family.</text>
</comment>
<keyword evidence="18" id="KW-1185">Reference proteome</keyword>
<dbReference type="OrthoDB" id="2859658at2759"/>
<evidence type="ECO:0000256" key="14">
    <source>
        <dbReference type="ARBA" id="ARBA00049169"/>
    </source>
</evidence>
<keyword evidence="9" id="KW-1133">Transmembrane helix</keyword>
<evidence type="ECO:0000256" key="12">
    <source>
        <dbReference type="ARBA" id="ARBA00023136"/>
    </source>
</evidence>
<dbReference type="PROSITE" id="PS51471">
    <property type="entry name" value="FE2OG_OXY"/>
    <property type="match status" value="1"/>
</dbReference>
<dbReference type="AlphaFoldDB" id="A0A835QQC8"/>
<feature type="signal peptide" evidence="15">
    <location>
        <begin position="1"/>
        <end position="22"/>
    </location>
</feature>
<keyword evidence="12" id="KW-0472">Membrane</keyword>
<dbReference type="EC" id="1.14.11.2" evidence="4"/>
<comment type="caution">
    <text evidence="17">The sequence shown here is derived from an EMBL/GenBank/DDBJ whole genome shotgun (WGS) entry which is preliminary data.</text>
</comment>
<gene>
    <name evidence="17" type="ORF">HPP92_015916</name>
</gene>
<evidence type="ECO:0000256" key="15">
    <source>
        <dbReference type="SAM" id="SignalP"/>
    </source>
</evidence>
<dbReference type="Pfam" id="PF13640">
    <property type="entry name" value="2OG-FeII_Oxy_3"/>
    <property type="match status" value="1"/>
</dbReference>
<organism evidence="17 18">
    <name type="scientific">Vanilla planifolia</name>
    <name type="common">Vanilla</name>
    <dbReference type="NCBI Taxonomy" id="51239"/>
    <lineage>
        <taxon>Eukaryota</taxon>
        <taxon>Viridiplantae</taxon>
        <taxon>Streptophyta</taxon>
        <taxon>Embryophyta</taxon>
        <taxon>Tracheophyta</taxon>
        <taxon>Spermatophyta</taxon>
        <taxon>Magnoliopsida</taxon>
        <taxon>Liliopsida</taxon>
        <taxon>Asparagales</taxon>
        <taxon>Orchidaceae</taxon>
        <taxon>Vanilloideae</taxon>
        <taxon>Vanilleae</taxon>
        <taxon>Vanilla</taxon>
    </lineage>
</organism>
<evidence type="ECO:0000259" key="16">
    <source>
        <dbReference type="PROSITE" id="PS51471"/>
    </source>
</evidence>
<evidence type="ECO:0000256" key="4">
    <source>
        <dbReference type="ARBA" id="ARBA00012269"/>
    </source>
</evidence>
<evidence type="ECO:0000256" key="13">
    <source>
        <dbReference type="ARBA" id="ARBA00023180"/>
    </source>
</evidence>
<dbReference type="PANTHER" id="PTHR10869:SF222">
    <property type="entry name" value="PROCOLLAGEN-PROLINE 4-DIOXYGENASE"/>
    <property type="match status" value="1"/>
</dbReference>
<dbReference type="SMART" id="SM00702">
    <property type="entry name" value="P4Hc"/>
    <property type="match status" value="1"/>
</dbReference>
<dbReference type="InterPro" id="IPR044862">
    <property type="entry name" value="Pro_4_hyd_alph_FE2OG_OXY"/>
</dbReference>
<comment type="catalytic activity">
    <reaction evidence="14">
        <text>L-prolyl-[collagen] + 2-oxoglutarate + O2 = trans-4-hydroxy-L-prolyl-[collagen] + succinate + CO2</text>
        <dbReference type="Rhea" id="RHEA:18945"/>
        <dbReference type="Rhea" id="RHEA-COMP:11676"/>
        <dbReference type="Rhea" id="RHEA-COMP:11680"/>
        <dbReference type="ChEBI" id="CHEBI:15379"/>
        <dbReference type="ChEBI" id="CHEBI:16526"/>
        <dbReference type="ChEBI" id="CHEBI:16810"/>
        <dbReference type="ChEBI" id="CHEBI:30031"/>
        <dbReference type="ChEBI" id="CHEBI:50342"/>
        <dbReference type="ChEBI" id="CHEBI:61965"/>
        <dbReference type="EC" id="1.14.11.2"/>
    </reaction>
</comment>
<evidence type="ECO:0000256" key="2">
    <source>
        <dbReference type="ARBA" id="ARBA00004648"/>
    </source>
</evidence>
<keyword evidence="6" id="KW-0479">Metal-binding</keyword>
<keyword evidence="13" id="KW-0325">Glycoprotein</keyword>
<dbReference type="PANTHER" id="PTHR10869">
    <property type="entry name" value="PROLYL 4-HYDROXYLASE ALPHA SUBUNIT"/>
    <property type="match status" value="1"/>
</dbReference>
<comment type="cofactor">
    <cofactor evidence="1">
        <name>L-ascorbate</name>
        <dbReference type="ChEBI" id="CHEBI:38290"/>
    </cofactor>
</comment>